<evidence type="ECO:0000313" key="3">
    <source>
        <dbReference type="Proteomes" id="UP000789738"/>
    </source>
</evidence>
<reference evidence="2" key="1">
    <citation type="submission" date="2021-10" db="EMBL/GenBank/DDBJ databases">
        <authorList>
            <person name="Mesa V."/>
        </authorList>
    </citation>
    <scope>NUCLEOTIDE SEQUENCE</scope>
    <source>
        <strain evidence="2">CC3_PB</strain>
    </source>
</reference>
<protein>
    <recommendedName>
        <fullName evidence="1">MENTAL domain-containing protein</fullName>
    </recommendedName>
</protein>
<gene>
    <name evidence="2" type="ORF">CNEO_40567</name>
</gene>
<evidence type="ECO:0000313" key="2">
    <source>
        <dbReference type="EMBL" id="CAG9703375.1"/>
    </source>
</evidence>
<accession>A0AA86JHC2</accession>
<comment type="caution">
    <text evidence="2">The sequence shown here is derived from an EMBL/GenBank/DDBJ whole genome shotgun (WGS) entry which is preliminary data.</text>
</comment>
<sequence length="76" mass="8891">MFHQLMVIGTILVNQETVNMNIQMVMIMNKFVLMWLEVNVLDVLITKNEQEHKANGYARDFKINSITYNLQSFLGI</sequence>
<dbReference type="Proteomes" id="UP000789738">
    <property type="component" value="Unassembled WGS sequence"/>
</dbReference>
<dbReference type="AlphaFoldDB" id="A0AA86JHC2"/>
<feature type="domain" description="MENTAL" evidence="1">
    <location>
        <begin position="6"/>
        <end position="55"/>
    </location>
</feature>
<dbReference type="EMBL" id="CAKJVE010000004">
    <property type="protein sequence ID" value="CAG9703375.1"/>
    <property type="molecule type" value="Genomic_DNA"/>
</dbReference>
<evidence type="ECO:0000259" key="1">
    <source>
        <dbReference type="Pfam" id="PF10457"/>
    </source>
</evidence>
<proteinExistence type="predicted"/>
<name>A0AA86JHC2_9CLOT</name>
<dbReference type="InterPro" id="IPR019498">
    <property type="entry name" value="MENTAL"/>
</dbReference>
<organism evidence="2 3">
    <name type="scientific">Clostridium neonatale</name>
    <dbReference type="NCBI Taxonomy" id="137838"/>
    <lineage>
        <taxon>Bacteria</taxon>
        <taxon>Bacillati</taxon>
        <taxon>Bacillota</taxon>
        <taxon>Clostridia</taxon>
        <taxon>Eubacteriales</taxon>
        <taxon>Clostridiaceae</taxon>
        <taxon>Clostridium</taxon>
    </lineage>
</organism>
<dbReference type="Pfam" id="PF10457">
    <property type="entry name" value="MENTAL"/>
    <property type="match status" value="1"/>
</dbReference>